<dbReference type="SUPFAM" id="SSF52540">
    <property type="entry name" value="P-loop containing nucleoside triphosphate hydrolases"/>
    <property type="match status" value="1"/>
</dbReference>
<sequence>MDAQISNILALLQKIENKYSVTSKQVIVENVSISVVTVFSGEIDSPLVEENSSHMDNIEGLSNIFINDFSGQVYNKLDEMPMKVFTKEIEETSSVSSCVADLDDSKSPKVFNECFPGCCTLLVAEVQADTPNKMLAKEASGPKHIVAQLIDECSPKDMSKSGHRRVEECTVAQQIQLAKLRKIFDAAMRSSLLARSRAFLVIIREHNHHYSSLLCETPMEVKKKCRLRDPGSFSYLQQSYCYEITNITNAHEYINIMKVLEIIRHSKKEQMKIFRIMASIMVLGNMGCSKGNETASSILQVDSVWFQLHTTIAVLYTYSSIVRFHIILSVWLYSNLEDKVLIEDESIVMDQVQPNMNTNVTQVVIGLTRLIAPRTTNRSSLIWDPGRVVGVKTVPLNGVVVSNLGIMHIEENVCSLLFF</sequence>
<proteinExistence type="predicted"/>
<dbReference type="InterPro" id="IPR027417">
    <property type="entry name" value="P-loop_NTPase"/>
</dbReference>
<evidence type="ECO:0000256" key="1">
    <source>
        <dbReference type="ARBA" id="ARBA00022741"/>
    </source>
</evidence>
<evidence type="ECO:0000313" key="8">
    <source>
        <dbReference type="Proteomes" id="UP001234989"/>
    </source>
</evidence>
<dbReference type="PANTHER" id="PTHR13140:SF792">
    <property type="entry name" value="MYOSIN-9"/>
    <property type="match status" value="1"/>
</dbReference>
<dbReference type="AlphaFoldDB" id="A0AAF0Q0T7"/>
<dbReference type="GO" id="GO:0000146">
    <property type="term" value="F:microfilament motor activity"/>
    <property type="evidence" value="ECO:0007669"/>
    <property type="project" value="TreeGrafter"/>
</dbReference>
<dbReference type="Proteomes" id="UP001234989">
    <property type="component" value="Chromosome 1"/>
</dbReference>
<keyword evidence="3" id="KW-0518">Myosin</keyword>
<protein>
    <recommendedName>
        <fullName evidence="6">Myosin motor domain-containing protein</fullName>
    </recommendedName>
</protein>
<dbReference type="GO" id="GO:0016020">
    <property type="term" value="C:membrane"/>
    <property type="evidence" value="ECO:0007669"/>
    <property type="project" value="TreeGrafter"/>
</dbReference>
<keyword evidence="8" id="KW-1185">Reference proteome</keyword>
<gene>
    <name evidence="7" type="ORF">MTR67_005426</name>
</gene>
<evidence type="ECO:0000259" key="6">
    <source>
        <dbReference type="Pfam" id="PF00063"/>
    </source>
</evidence>
<dbReference type="GO" id="GO:0005524">
    <property type="term" value="F:ATP binding"/>
    <property type="evidence" value="ECO:0007669"/>
    <property type="project" value="UniProtKB-KW"/>
</dbReference>
<dbReference type="GO" id="GO:0007015">
    <property type="term" value="P:actin filament organization"/>
    <property type="evidence" value="ECO:0007669"/>
    <property type="project" value="TreeGrafter"/>
</dbReference>
<dbReference type="GO" id="GO:0005737">
    <property type="term" value="C:cytoplasm"/>
    <property type="evidence" value="ECO:0007669"/>
    <property type="project" value="TreeGrafter"/>
</dbReference>
<keyword evidence="2" id="KW-0067">ATP-binding</keyword>
<dbReference type="Pfam" id="PF00063">
    <property type="entry name" value="Myosin_head"/>
    <property type="match status" value="1"/>
</dbReference>
<accession>A0AAF0Q0T7</accession>
<dbReference type="GO" id="GO:0051015">
    <property type="term" value="F:actin filament binding"/>
    <property type="evidence" value="ECO:0007669"/>
    <property type="project" value="TreeGrafter"/>
</dbReference>
<reference evidence="7" key="1">
    <citation type="submission" date="2023-08" db="EMBL/GenBank/DDBJ databases">
        <title>A de novo genome assembly of Solanum verrucosum Schlechtendal, a Mexican diploid species geographically isolated from the other diploid A-genome species in potato relatives.</title>
        <authorList>
            <person name="Hosaka K."/>
        </authorList>
    </citation>
    <scope>NUCLEOTIDE SEQUENCE</scope>
    <source>
        <tissue evidence="7">Young leaves</tissue>
    </source>
</reference>
<evidence type="ECO:0000256" key="4">
    <source>
        <dbReference type="ARBA" id="ARBA00023175"/>
    </source>
</evidence>
<dbReference type="Gene3D" id="3.40.850.10">
    <property type="entry name" value="Kinesin motor domain"/>
    <property type="match status" value="1"/>
</dbReference>
<evidence type="ECO:0000256" key="3">
    <source>
        <dbReference type="ARBA" id="ARBA00023123"/>
    </source>
</evidence>
<dbReference type="EMBL" id="CP133612">
    <property type="protein sequence ID" value="WMV12041.1"/>
    <property type="molecule type" value="Genomic_DNA"/>
</dbReference>
<keyword evidence="5" id="KW-0009">Actin-binding</keyword>
<keyword evidence="4" id="KW-0505">Motor protein</keyword>
<organism evidence="7 8">
    <name type="scientific">Solanum verrucosum</name>
    <dbReference type="NCBI Taxonomy" id="315347"/>
    <lineage>
        <taxon>Eukaryota</taxon>
        <taxon>Viridiplantae</taxon>
        <taxon>Streptophyta</taxon>
        <taxon>Embryophyta</taxon>
        <taxon>Tracheophyta</taxon>
        <taxon>Spermatophyta</taxon>
        <taxon>Magnoliopsida</taxon>
        <taxon>eudicotyledons</taxon>
        <taxon>Gunneridae</taxon>
        <taxon>Pentapetalae</taxon>
        <taxon>asterids</taxon>
        <taxon>lamiids</taxon>
        <taxon>Solanales</taxon>
        <taxon>Solanaceae</taxon>
        <taxon>Solanoideae</taxon>
        <taxon>Solaneae</taxon>
        <taxon>Solanum</taxon>
    </lineage>
</organism>
<evidence type="ECO:0000313" key="7">
    <source>
        <dbReference type="EMBL" id="WMV12041.1"/>
    </source>
</evidence>
<name>A0AAF0Q0T7_SOLVR</name>
<evidence type="ECO:0000256" key="2">
    <source>
        <dbReference type="ARBA" id="ARBA00022840"/>
    </source>
</evidence>
<evidence type="ECO:0000256" key="5">
    <source>
        <dbReference type="ARBA" id="ARBA00023203"/>
    </source>
</evidence>
<dbReference type="GO" id="GO:0016459">
    <property type="term" value="C:myosin complex"/>
    <property type="evidence" value="ECO:0007669"/>
    <property type="project" value="UniProtKB-KW"/>
</dbReference>
<keyword evidence="1" id="KW-0547">Nucleotide-binding</keyword>
<dbReference type="InterPro" id="IPR001609">
    <property type="entry name" value="Myosin_head_motor_dom-like"/>
</dbReference>
<dbReference type="PANTHER" id="PTHR13140">
    <property type="entry name" value="MYOSIN"/>
    <property type="match status" value="1"/>
</dbReference>
<dbReference type="InterPro" id="IPR036961">
    <property type="entry name" value="Kinesin_motor_dom_sf"/>
</dbReference>
<feature type="domain" description="Myosin motor" evidence="6">
    <location>
        <begin position="175"/>
        <end position="301"/>
    </location>
</feature>